<accession>A0ABX9QNR6</accession>
<reference evidence="1 2" key="1">
    <citation type="submission" date="2018-09" db="EMBL/GenBank/DDBJ databases">
        <authorList>
            <person name="Livingstone P.G."/>
            <person name="Whitworth D.E."/>
        </authorList>
    </citation>
    <scope>NUCLEOTIDE SEQUENCE [LARGE SCALE GENOMIC DNA]</scope>
    <source>
        <strain evidence="1 2">CA031B</strain>
    </source>
</reference>
<organism evidence="1 2">
    <name type="scientific">Corallococcus praedator</name>
    <dbReference type="NCBI Taxonomy" id="2316724"/>
    <lineage>
        <taxon>Bacteria</taxon>
        <taxon>Pseudomonadati</taxon>
        <taxon>Myxococcota</taxon>
        <taxon>Myxococcia</taxon>
        <taxon>Myxococcales</taxon>
        <taxon>Cystobacterineae</taxon>
        <taxon>Myxococcaceae</taxon>
        <taxon>Corallococcus</taxon>
    </lineage>
</organism>
<keyword evidence="2" id="KW-1185">Reference proteome</keyword>
<sequence length="133" mass="14385">MAFGPIGWLRWYKDADGSMTGLPTRDYAIYELVENVVLSSQGIHLKQTGILEVPGGAASPNVVGTALNNERLLGAAFFNNNELVVSGQTGVSYGRVTNNAQGIYQCGHTARSWPRAERCSSPSWADVERVVDL</sequence>
<gene>
    <name evidence="1" type="ORF">D7Y13_05190</name>
</gene>
<evidence type="ECO:0000313" key="1">
    <source>
        <dbReference type="EMBL" id="RKI14915.1"/>
    </source>
</evidence>
<evidence type="ECO:0000313" key="2">
    <source>
        <dbReference type="Proteomes" id="UP000278907"/>
    </source>
</evidence>
<name>A0ABX9QNR6_9BACT</name>
<proteinExistence type="predicted"/>
<comment type="caution">
    <text evidence="1">The sequence shown here is derived from an EMBL/GenBank/DDBJ whole genome shotgun (WGS) entry which is preliminary data.</text>
</comment>
<dbReference type="Proteomes" id="UP000278907">
    <property type="component" value="Unassembled WGS sequence"/>
</dbReference>
<dbReference type="EMBL" id="RAWI01000023">
    <property type="protein sequence ID" value="RKI14915.1"/>
    <property type="molecule type" value="Genomic_DNA"/>
</dbReference>
<protein>
    <submittedName>
        <fullName evidence="1">Uncharacterized protein</fullName>
    </submittedName>
</protein>